<feature type="transmembrane region" description="Helical" evidence="1">
    <location>
        <begin position="144"/>
        <end position="163"/>
    </location>
</feature>
<keyword evidence="1" id="KW-0812">Transmembrane</keyword>
<accession>A0A5D6VHR2</accession>
<feature type="transmembrane region" description="Helical" evidence="1">
    <location>
        <begin position="111"/>
        <end position="132"/>
    </location>
</feature>
<organism evidence="2 3">
    <name type="scientific">Hymenobacter lutimineralis</name>
    <dbReference type="NCBI Taxonomy" id="2606448"/>
    <lineage>
        <taxon>Bacteria</taxon>
        <taxon>Pseudomonadati</taxon>
        <taxon>Bacteroidota</taxon>
        <taxon>Cytophagia</taxon>
        <taxon>Cytophagales</taxon>
        <taxon>Hymenobacteraceae</taxon>
        <taxon>Hymenobacter</taxon>
    </lineage>
</organism>
<comment type="caution">
    <text evidence="2">The sequence shown here is derived from an EMBL/GenBank/DDBJ whole genome shotgun (WGS) entry which is preliminary data.</text>
</comment>
<keyword evidence="1" id="KW-1133">Transmembrane helix</keyword>
<dbReference type="RefSeq" id="WP_149069052.1">
    <property type="nucleotide sequence ID" value="NZ_VTHL01000001.1"/>
</dbReference>
<evidence type="ECO:0000313" key="2">
    <source>
        <dbReference type="EMBL" id="TYZ14268.1"/>
    </source>
</evidence>
<gene>
    <name evidence="2" type="ORF">FY528_00620</name>
</gene>
<dbReference type="AlphaFoldDB" id="A0A5D6VHR2"/>
<reference evidence="2 3" key="1">
    <citation type="submission" date="2019-08" db="EMBL/GenBank/DDBJ databases">
        <authorList>
            <person name="Seo M.-J."/>
        </authorList>
    </citation>
    <scope>NUCLEOTIDE SEQUENCE [LARGE SCALE GENOMIC DNA]</scope>
    <source>
        <strain evidence="2 3">KIGAM108</strain>
    </source>
</reference>
<evidence type="ECO:0008006" key="4">
    <source>
        <dbReference type="Google" id="ProtNLM"/>
    </source>
</evidence>
<dbReference type="EMBL" id="VTHL01000001">
    <property type="protein sequence ID" value="TYZ14268.1"/>
    <property type="molecule type" value="Genomic_DNA"/>
</dbReference>
<dbReference type="Proteomes" id="UP000322791">
    <property type="component" value="Unassembled WGS sequence"/>
</dbReference>
<keyword evidence="1" id="KW-0472">Membrane</keyword>
<protein>
    <recommendedName>
        <fullName evidence="4">SH3 domain-containing protein</fullName>
    </recommendedName>
</protein>
<dbReference type="Gene3D" id="2.30.30.40">
    <property type="entry name" value="SH3 Domains"/>
    <property type="match status" value="1"/>
</dbReference>
<sequence>MSQPVLAQKDRQLLQKADSLFELGLPVQSYSHYRNLQRQNQLASTRQLLRMAYIQEQRGQYPAALYYLSVLQHRRPSTATWYKMTELAQANRLEGYSASWQQAARVSVQRYYTYLLQAVLTVAVATGTVLLWRLLKRRPVASGWWVAFGCFLLLAEGIVNLLGPEQVGLVCRPRAAIMSGPGAGATWLTVAAAGDRLAVEGTQDIWYKVRWRGRQAYIRQRNLLVVE</sequence>
<name>A0A5D6VHR2_9BACT</name>
<keyword evidence="3" id="KW-1185">Reference proteome</keyword>
<evidence type="ECO:0000256" key="1">
    <source>
        <dbReference type="SAM" id="Phobius"/>
    </source>
</evidence>
<evidence type="ECO:0000313" key="3">
    <source>
        <dbReference type="Proteomes" id="UP000322791"/>
    </source>
</evidence>
<proteinExistence type="predicted"/>